<evidence type="ECO:0000313" key="13">
    <source>
        <dbReference type="EMBL" id="MBA4692407.1"/>
    </source>
</evidence>
<protein>
    <submittedName>
        <fullName evidence="13">TonB-dependent receptor</fullName>
    </submittedName>
</protein>
<proteinExistence type="inferred from homology"/>
<keyword evidence="6 8" id="KW-0472">Membrane</keyword>
<evidence type="ECO:0000259" key="11">
    <source>
        <dbReference type="Pfam" id="PF00593"/>
    </source>
</evidence>
<keyword evidence="4 8" id="KW-0812">Transmembrane</keyword>
<dbReference type="AlphaFoldDB" id="A0A838Y0I3"/>
<dbReference type="Pfam" id="PF00593">
    <property type="entry name" value="TonB_dep_Rec_b-barrel"/>
    <property type="match status" value="1"/>
</dbReference>
<dbReference type="PROSITE" id="PS52016">
    <property type="entry name" value="TONB_DEPENDENT_REC_3"/>
    <property type="match status" value="1"/>
</dbReference>
<keyword evidence="2 8" id="KW-0813">Transport</keyword>
<name>A0A838Y0I3_9GAMM</name>
<dbReference type="InterPro" id="IPR036942">
    <property type="entry name" value="Beta-barrel_TonB_sf"/>
</dbReference>
<evidence type="ECO:0000256" key="4">
    <source>
        <dbReference type="ARBA" id="ARBA00022692"/>
    </source>
</evidence>
<sequence>MENKWPNIHTKIHFVIMGLLAILFFVPAFANANYDLETIESVSIIGTFEDPSNIPGSVTVISNEDLQKVIDTDIHKILSTVPGVFFRTEDGYGLRPNISIRGTSLDRSGKITIMEDGVLVAPAPYTSASAYYFPTTGRIHAVEVLKGPSAITQGPSTIGGALNLISTPIPTEGRGKFVQEIGDNGMTRSHAVMGGDNGTFGGMVEFHEHATDGFDSIANVGGDKGFQKSDMLVKLRYSSGDHEVTFKYLDLDESSEQTYVGLSQASFNKNPRMRYGMTQYDMMDNDGEQESITYKGSFGNVDIVLTSFSNDYHRDWFKVDKANNSKTGGVSNSINGVIEAANAGNAIAQGILDGTQATEVKLKHNNRFYGNEGIQFQVSTDIENHSLTFGYRDLEDYESRMQGYECFQQSASGTNSALYDCGTGFTSSNNRLRETDATSYFVQDTISMDRLTVTVGYRSEEYHKVENRWDDGVSGSRTQPKSGYINKKSSGDYSTTGIGATYDMNENLKLVAGFHQGMSPVFNGDAEEADNIELGFRYNIGTTALEVMYFSSDYANLVAECKNSNGGDCDPGDTFDGGEVDVSGLEVDGSMVIEGDGVSFPLALTFTSTDATFENSFDSDYFGVVASGDDLPYIPSSVLALSAGFITESGWSGYLRLADHGSSCSTAQCGAFENIDSYSFIDLSIRKRMSEKLDVYGVLENATDNEDIAARAPKSGARSQKPQTFKLGFSYKL</sequence>
<evidence type="ECO:0000256" key="9">
    <source>
        <dbReference type="RuleBase" id="RU003357"/>
    </source>
</evidence>
<keyword evidence="13" id="KW-0675">Receptor</keyword>
<accession>A0A838Y0I3</accession>
<keyword evidence="5 9" id="KW-0798">TonB box</keyword>
<evidence type="ECO:0000256" key="1">
    <source>
        <dbReference type="ARBA" id="ARBA00004571"/>
    </source>
</evidence>
<reference evidence="13 14" key="1">
    <citation type="submission" date="2020-06" db="EMBL/GenBank/DDBJ databases">
        <title>Dysbiosis in marine aquaculture revealed through microbiome analysis: reverse ecology for environmental sustainability.</title>
        <authorList>
            <person name="Haro-Moreno J.M."/>
            <person name="Coutinho F.H."/>
            <person name="Zaragoza-Solas A."/>
            <person name="Picazo A."/>
            <person name="Almagro-Moreno S."/>
            <person name="Lopez-Perez M."/>
        </authorList>
    </citation>
    <scope>NUCLEOTIDE SEQUENCE [LARGE SCALE GENOMIC DNA]</scope>
    <source>
        <strain evidence="13">MCMED-G41</strain>
    </source>
</reference>
<dbReference type="InterPro" id="IPR012910">
    <property type="entry name" value="Plug_dom"/>
</dbReference>
<comment type="similarity">
    <text evidence="8 9">Belongs to the TonB-dependent receptor family.</text>
</comment>
<dbReference type="Pfam" id="PF07715">
    <property type="entry name" value="Plug"/>
    <property type="match status" value="1"/>
</dbReference>
<dbReference type="PANTHER" id="PTHR30442">
    <property type="entry name" value="IRON III DICITRATE TRANSPORT PROTEIN FECA"/>
    <property type="match status" value="1"/>
</dbReference>
<keyword evidence="3 8" id="KW-1134">Transmembrane beta strand</keyword>
<dbReference type="EMBL" id="JACETL010000009">
    <property type="protein sequence ID" value="MBA4692407.1"/>
    <property type="molecule type" value="Genomic_DNA"/>
</dbReference>
<dbReference type="GO" id="GO:0009279">
    <property type="term" value="C:cell outer membrane"/>
    <property type="evidence" value="ECO:0007669"/>
    <property type="project" value="UniProtKB-SubCell"/>
</dbReference>
<feature type="transmembrane region" description="Helical" evidence="10">
    <location>
        <begin position="12"/>
        <end position="30"/>
    </location>
</feature>
<dbReference type="Gene3D" id="2.170.130.10">
    <property type="entry name" value="TonB-dependent receptor, plug domain"/>
    <property type="match status" value="1"/>
</dbReference>
<gene>
    <name evidence="13" type="ORF">H2072_01525</name>
</gene>
<evidence type="ECO:0000256" key="5">
    <source>
        <dbReference type="ARBA" id="ARBA00023077"/>
    </source>
</evidence>
<evidence type="ECO:0000256" key="3">
    <source>
        <dbReference type="ARBA" id="ARBA00022452"/>
    </source>
</evidence>
<keyword evidence="7 8" id="KW-0998">Cell outer membrane</keyword>
<evidence type="ECO:0000256" key="7">
    <source>
        <dbReference type="ARBA" id="ARBA00023237"/>
    </source>
</evidence>
<dbReference type="Proteomes" id="UP000551848">
    <property type="component" value="Unassembled WGS sequence"/>
</dbReference>
<evidence type="ECO:0000256" key="6">
    <source>
        <dbReference type="ARBA" id="ARBA00023136"/>
    </source>
</evidence>
<comment type="caution">
    <text evidence="13">The sequence shown here is derived from an EMBL/GenBank/DDBJ whole genome shotgun (WGS) entry which is preliminary data.</text>
</comment>
<evidence type="ECO:0000256" key="8">
    <source>
        <dbReference type="PROSITE-ProRule" id="PRU01360"/>
    </source>
</evidence>
<feature type="domain" description="TonB-dependent receptor plug" evidence="12">
    <location>
        <begin position="52"/>
        <end position="161"/>
    </location>
</feature>
<dbReference type="InterPro" id="IPR037066">
    <property type="entry name" value="Plug_dom_sf"/>
</dbReference>
<evidence type="ECO:0000313" key="14">
    <source>
        <dbReference type="Proteomes" id="UP000551848"/>
    </source>
</evidence>
<dbReference type="PANTHER" id="PTHR30442:SF0">
    <property type="entry name" value="FE(3+) DICITRATE TRANSPORT PROTEIN FECA"/>
    <property type="match status" value="1"/>
</dbReference>
<keyword evidence="10" id="KW-1133">Transmembrane helix</keyword>
<dbReference type="InterPro" id="IPR039426">
    <property type="entry name" value="TonB-dep_rcpt-like"/>
</dbReference>
<evidence type="ECO:0000259" key="12">
    <source>
        <dbReference type="Pfam" id="PF07715"/>
    </source>
</evidence>
<comment type="subcellular location">
    <subcellularLocation>
        <location evidence="1 8">Cell outer membrane</location>
        <topology evidence="1 8">Multi-pass membrane protein</topology>
    </subcellularLocation>
</comment>
<dbReference type="Gene3D" id="2.40.170.20">
    <property type="entry name" value="TonB-dependent receptor, beta-barrel domain"/>
    <property type="match status" value="1"/>
</dbReference>
<evidence type="ECO:0000256" key="2">
    <source>
        <dbReference type="ARBA" id="ARBA00022448"/>
    </source>
</evidence>
<evidence type="ECO:0000256" key="10">
    <source>
        <dbReference type="SAM" id="Phobius"/>
    </source>
</evidence>
<organism evidence="13 14">
    <name type="scientific">SAR86 cluster bacterium</name>
    <dbReference type="NCBI Taxonomy" id="2030880"/>
    <lineage>
        <taxon>Bacteria</taxon>
        <taxon>Pseudomonadati</taxon>
        <taxon>Pseudomonadota</taxon>
        <taxon>Gammaproteobacteria</taxon>
        <taxon>SAR86 cluster</taxon>
    </lineage>
</organism>
<dbReference type="SUPFAM" id="SSF56935">
    <property type="entry name" value="Porins"/>
    <property type="match status" value="1"/>
</dbReference>
<dbReference type="GO" id="GO:0033214">
    <property type="term" value="P:siderophore-iron import into cell"/>
    <property type="evidence" value="ECO:0007669"/>
    <property type="project" value="TreeGrafter"/>
</dbReference>
<feature type="domain" description="TonB-dependent receptor-like beta-barrel" evidence="11">
    <location>
        <begin position="256"/>
        <end position="701"/>
    </location>
</feature>
<dbReference type="InterPro" id="IPR000531">
    <property type="entry name" value="Beta-barrel_TonB"/>
</dbReference>